<dbReference type="AlphaFoldDB" id="A0A1Q9CRX1"/>
<evidence type="ECO:0000256" key="1">
    <source>
        <dbReference type="SAM" id="MobiDB-lite"/>
    </source>
</evidence>
<feature type="compositionally biased region" description="Polar residues" evidence="1">
    <location>
        <begin position="898"/>
        <end position="911"/>
    </location>
</feature>
<name>A0A1Q9CRX1_SYMMI</name>
<evidence type="ECO:0000313" key="2">
    <source>
        <dbReference type="EMBL" id="OLP85674.1"/>
    </source>
</evidence>
<accession>A0A1Q9CRX1</accession>
<feature type="region of interest" description="Disordered" evidence="1">
    <location>
        <begin position="851"/>
        <end position="916"/>
    </location>
</feature>
<comment type="caution">
    <text evidence="2">The sequence shown here is derived from an EMBL/GenBank/DDBJ whole genome shotgun (WGS) entry which is preliminary data.</text>
</comment>
<dbReference type="EMBL" id="LSRX01000963">
    <property type="protein sequence ID" value="OLP85674.1"/>
    <property type="molecule type" value="Genomic_DNA"/>
</dbReference>
<proteinExistence type="predicted"/>
<sequence length="1093" mass="123936">MPAMGLARNRRPSSRLQVGKTFDSELSALKAHADSLAIELSVQCTAAELLRTEVAVLLCRRSQRRIRADVFHTWRTRCKRRVETRIEVANPSLREENALRCGTLLCFFLSSTLKQKVINHWRLAMQRERRQPKLDVRAFRAWRLQLYLWAWHAAAVSQQGGAPAASLRLVALLRTRRRKDLLSTAWAGWQMGSTEVARVRSRAADALSTLRRFDLAYAILPAWHGALVFANIQRSQVEAPELRELQEPVCLRPVQSAVFQPVLTAYARTPPVPVTEPVTTLAEPTTRPLRREPRNLEIPSFSRTMSSLLWCWRRLAAAGKLQRARSEGVLRNQRTWLIFAVESWRRSVLLSKVAEVKQRLSNRSFGLLLLSSRRGSAAAIWHCWRCAVLLLSLDRRALRAASQLARLGARTKEALRGAFRCSLVLVLLRAWHWLVSAGKLHYSRGRLQGELALALTRGQALERRCSSLGREADALLLLAALGRWRGHVQAFRVLRRSGLAFLAREPPRPPVQEAWLLWRLLTRQARDAEAALQNSAAEVRQSCRDATRRCLVSMAVLRAWHALVTDARHLMQTVAQRKDVQVLLESQKQRALLLLGGRQTQRPLLRILRVWNGLSRERHWRLRIVQLVYTSLLSQSTATLRHCWNLWRSRLHQKICQRDCVNFLQGGTDALTWCWRGWKSWHAGQRRCRKALGLPRYVEEGSLPSSFHAWRTQCLLARHVGTTTLLFRTARPVTSDEFLQHMASVCGFGGRRPFDFVYLPWPRLVIINFSSHQICRDAAGAMLVDKSYITKVQSAAYQGLVANLATFCAKGKKGSEGSKLPRIFIDEREVSFDFAVASFLTEDEVQQQKEALKTESKAKAEKKRGKTESTSTHGAVNTENVFFPPAPEPGTAIEQPASHPSSSTTSNQGPPVSQFVAPQRADQSSCYVSASWKEGDNFLGLAERLRGLRGFLESSSAVSGRLLLAFALRSWRLAPEAMREQRRLLEARGAAAQEILLRRFLGAWRRGVLSQHRSRLAELAEVSRRHQEGLAKMLSKRDEQMRSLGVVPWLSGRPIETSGPLAKLMLARWRGWALQGSGDRRLWPCYSLSRLSR</sequence>
<reference evidence="2 3" key="1">
    <citation type="submission" date="2016-02" db="EMBL/GenBank/DDBJ databases">
        <title>Genome analysis of coral dinoflagellate symbionts highlights evolutionary adaptations to a symbiotic lifestyle.</title>
        <authorList>
            <person name="Aranda M."/>
            <person name="Li Y."/>
            <person name="Liew Y.J."/>
            <person name="Baumgarten S."/>
            <person name="Simakov O."/>
            <person name="Wilson M."/>
            <person name="Piel J."/>
            <person name="Ashoor H."/>
            <person name="Bougouffa S."/>
            <person name="Bajic V.B."/>
            <person name="Ryu T."/>
            <person name="Ravasi T."/>
            <person name="Bayer T."/>
            <person name="Micklem G."/>
            <person name="Kim H."/>
            <person name="Bhak J."/>
            <person name="Lajeunesse T.C."/>
            <person name="Voolstra C.R."/>
        </authorList>
    </citation>
    <scope>NUCLEOTIDE SEQUENCE [LARGE SCALE GENOMIC DNA]</scope>
    <source>
        <strain evidence="2 3">CCMP2467</strain>
    </source>
</reference>
<keyword evidence="3" id="KW-1185">Reference proteome</keyword>
<evidence type="ECO:0000313" key="3">
    <source>
        <dbReference type="Proteomes" id="UP000186817"/>
    </source>
</evidence>
<dbReference type="OrthoDB" id="433324at2759"/>
<dbReference type="Proteomes" id="UP000186817">
    <property type="component" value="Unassembled WGS sequence"/>
</dbReference>
<gene>
    <name evidence="2" type="ORF">AK812_SmicGene33311</name>
</gene>
<feature type="compositionally biased region" description="Polar residues" evidence="1">
    <location>
        <begin position="868"/>
        <end position="880"/>
    </location>
</feature>
<organism evidence="2 3">
    <name type="scientific">Symbiodinium microadriaticum</name>
    <name type="common">Dinoflagellate</name>
    <name type="synonym">Zooxanthella microadriatica</name>
    <dbReference type="NCBI Taxonomy" id="2951"/>
    <lineage>
        <taxon>Eukaryota</taxon>
        <taxon>Sar</taxon>
        <taxon>Alveolata</taxon>
        <taxon>Dinophyceae</taxon>
        <taxon>Suessiales</taxon>
        <taxon>Symbiodiniaceae</taxon>
        <taxon>Symbiodinium</taxon>
    </lineage>
</organism>
<protein>
    <submittedName>
        <fullName evidence="2">Uncharacterized protein</fullName>
    </submittedName>
</protein>